<evidence type="ECO:0000256" key="1">
    <source>
        <dbReference type="SAM" id="Phobius"/>
    </source>
</evidence>
<dbReference type="RefSeq" id="WP_390208692.1">
    <property type="nucleotide sequence ID" value="NZ_JBHSDS010000003.1"/>
</dbReference>
<evidence type="ECO:0000313" key="2">
    <source>
        <dbReference type="EMBL" id="MFC4357023.1"/>
    </source>
</evidence>
<keyword evidence="1" id="KW-0812">Transmembrane</keyword>
<keyword evidence="1" id="KW-1133">Transmembrane helix</keyword>
<protein>
    <submittedName>
        <fullName evidence="2">Uncharacterized protein</fullName>
    </submittedName>
</protein>
<accession>A0ABD5P8M0</accession>
<sequence>MKKQIVPGLLSVGIGCWLLADPTAPYRPFVSFRFAAGAAIYPMVSFGLGLFLAWRGGKTLVGVASELG</sequence>
<organism evidence="2 3">
    <name type="scientific">Halobium salinum</name>
    <dbReference type="NCBI Taxonomy" id="1364940"/>
    <lineage>
        <taxon>Archaea</taxon>
        <taxon>Methanobacteriati</taxon>
        <taxon>Methanobacteriota</taxon>
        <taxon>Stenosarchaea group</taxon>
        <taxon>Halobacteria</taxon>
        <taxon>Halobacteriales</taxon>
        <taxon>Haloferacaceae</taxon>
        <taxon>Halobium</taxon>
    </lineage>
</organism>
<proteinExistence type="predicted"/>
<name>A0ABD5P8M0_9EURY</name>
<dbReference type="Proteomes" id="UP001595921">
    <property type="component" value="Unassembled WGS sequence"/>
</dbReference>
<gene>
    <name evidence="2" type="ORF">ACFO0N_03560</name>
</gene>
<comment type="caution">
    <text evidence="2">The sequence shown here is derived from an EMBL/GenBank/DDBJ whole genome shotgun (WGS) entry which is preliminary data.</text>
</comment>
<dbReference type="EMBL" id="JBHSDS010000003">
    <property type="protein sequence ID" value="MFC4357023.1"/>
    <property type="molecule type" value="Genomic_DNA"/>
</dbReference>
<feature type="transmembrane region" description="Helical" evidence="1">
    <location>
        <begin position="30"/>
        <end position="54"/>
    </location>
</feature>
<reference evidence="2 3" key="1">
    <citation type="journal article" date="2019" name="Int. J. Syst. Evol. Microbiol.">
        <title>The Global Catalogue of Microorganisms (GCM) 10K type strain sequencing project: providing services to taxonomists for standard genome sequencing and annotation.</title>
        <authorList>
            <consortium name="The Broad Institute Genomics Platform"/>
            <consortium name="The Broad Institute Genome Sequencing Center for Infectious Disease"/>
            <person name="Wu L."/>
            <person name="Ma J."/>
        </authorList>
    </citation>
    <scope>NUCLEOTIDE SEQUENCE [LARGE SCALE GENOMIC DNA]</scope>
    <source>
        <strain evidence="2 3">CGMCC 1.12553</strain>
    </source>
</reference>
<dbReference type="AlphaFoldDB" id="A0ABD5P8M0"/>
<evidence type="ECO:0000313" key="3">
    <source>
        <dbReference type="Proteomes" id="UP001595921"/>
    </source>
</evidence>
<keyword evidence="1" id="KW-0472">Membrane</keyword>
<keyword evidence="3" id="KW-1185">Reference proteome</keyword>
<dbReference type="PROSITE" id="PS51257">
    <property type="entry name" value="PROKAR_LIPOPROTEIN"/>
    <property type="match status" value="1"/>
</dbReference>